<keyword evidence="2" id="KW-0456">Lyase</keyword>
<dbReference type="InterPro" id="IPR010839">
    <property type="entry name" value="AtuA_N"/>
</dbReference>
<dbReference type="AlphaFoldDB" id="A0A1F5A9H1"/>
<feature type="domain" description="Acyclic terpene utilisation N-terminal" evidence="1">
    <location>
        <begin position="242"/>
        <end position="398"/>
    </location>
</feature>
<evidence type="ECO:0000313" key="3">
    <source>
        <dbReference type="Proteomes" id="UP000177701"/>
    </source>
</evidence>
<dbReference type="EMBL" id="MEYH01000083">
    <property type="protein sequence ID" value="OGD14484.1"/>
    <property type="molecule type" value="Genomic_DNA"/>
</dbReference>
<name>A0A1F5A9H1_9BACT</name>
<reference evidence="2 3" key="1">
    <citation type="journal article" date="2016" name="Nat. Commun.">
        <title>Thousands of microbial genomes shed light on interconnected biogeochemical processes in an aquifer system.</title>
        <authorList>
            <person name="Anantharaman K."/>
            <person name="Brown C.T."/>
            <person name="Hug L.A."/>
            <person name="Sharon I."/>
            <person name="Castelle C.J."/>
            <person name="Probst A.J."/>
            <person name="Thomas B.C."/>
            <person name="Singh A."/>
            <person name="Wilkins M.J."/>
            <person name="Karaoz U."/>
            <person name="Brodie E.L."/>
            <person name="Williams K.H."/>
            <person name="Hubbard S.S."/>
            <person name="Banfield J.F."/>
        </authorList>
    </citation>
    <scope>NUCLEOTIDE SEQUENCE [LARGE SCALE GENOMIC DNA]</scope>
</reference>
<sequence length="452" mass="49329">MKEIRVLSPVGMLGYGFPAESFQEGLEKKPHVIAADAGSTDAGPHKLGAGVGIVSKEATKKDLTLMLIAGCENKIPVIIGSAGGSGAEVHLNWTLEIVKEIAKEKNLHFKMALIHAEVEKDYLQKKLAQGKIKPLGPVPELTSKDIEEAIRIVAVMGVHSHIKALEMGAEVIIAGRSNDPAMFAALPIKEGYDPGLALHLGKILECGAMASTPGTTSDCMMAYLREDYFIVEPTNPLRKCIPSTVAAHTLYEKSSPLHIIGPEGVVDVTGCKFEQYSERAVKVSGSKLKKSEIINIKLEGASKAAYRTICIAGVRDPIMIKQIDECERHVRKTVLTYFNDIPPKDYRLIFHIYGKNGVMGELEPQKEVTSHELCLILEVVAKDQELANTICAFARSTLMHYSYKGRIATAGNLAFPYAPSDIPTGAVYKFNIHHLVEVDDPDELFSIEMVEV</sequence>
<dbReference type="GO" id="GO:0016829">
    <property type="term" value="F:lyase activity"/>
    <property type="evidence" value="ECO:0007669"/>
    <property type="project" value="UniProtKB-KW"/>
</dbReference>
<dbReference type="STRING" id="1797291.A2V47_05205"/>
<protein>
    <submittedName>
        <fullName evidence="2">3-methylaspartate ammonia-lyase</fullName>
    </submittedName>
</protein>
<dbReference type="Proteomes" id="UP000177701">
    <property type="component" value="Unassembled WGS sequence"/>
</dbReference>
<accession>A0A1F5A9H1</accession>
<evidence type="ECO:0000313" key="2">
    <source>
        <dbReference type="EMBL" id="OGD14484.1"/>
    </source>
</evidence>
<proteinExistence type="predicted"/>
<dbReference type="Pfam" id="PF07287">
    <property type="entry name" value="AtuA"/>
    <property type="match status" value="2"/>
</dbReference>
<gene>
    <name evidence="2" type="ORF">A2V47_05205</name>
</gene>
<comment type="caution">
    <text evidence="2">The sequence shown here is derived from an EMBL/GenBank/DDBJ whole genome shotgun (WGS) entry which is preliminary data.</text>
</comment>
<feature type="domain" description="Acyclic terpene utilisation N-terminal" evidence="1">
    <location>
        <begin position="69"/>
        <end position="210"/>
    </location>
</feature>
<evidence type="ECO:0000259" key="1">
    <source>
        <dbReference type="Pfam" id="PF07287"/>
    </source>
</evidence>
<organism evidence="2 3">
    <name type="scientific">Candidatus Sediminicultor quintus</name>
    <dbReference type="NCBI Taxonomy" id="1797291"/>
    <lineage>
        <taxon>Bacteria</taxon>
        <taxon>Pseudomonadati</taxon>
        <taxon>Atribacterota</taxon>
        <taxon>Candidatus Phoenicimicrobiia</taxon>
        <taxon>Candidatus Pheonicimicrobiales</taxon>
        <taxon>Candidatus Phoenicimicrobiaceae</taxon>
        <taxon>Candidatus Sediminicultor</taxon>
    </lineage>
</organism>